<dbReference type="SUPFAM" id="SSF54637">
    <property type="entry name" value="Thioesterase/thiol ester dehydrase-isomerase"/>
    <property type="match status" value="1"/>
</dbReference>
<dbReference type="AlphaFoldDB" id="A0A0H4WQI5"/>
<dbReference type="KEGG" id="mym:A176_000492"/>
<accession>A0A0H4WQI5</accession>
<dbReference type="PANTHER" id="PTHR30272">
    <property type="entry name" value="3-HYDROXYACYL-[ACYL-CARRIER-PROTEIN] DEHYDRATASE"/>
    <property type="match status" value="1"/>
</dbReference>
<name>A0A0H4WQI5_9BACT</name>
<dbReference type="InterPro" id="IPR029069">
    <property type="entry name" value="HotDog_dom_sf"/>
</dbReference>
<keyword evidence="3" id="KW-1185">Reference proteome</keyword>
<dbReference type="Pfam" id="PF07977">
    <property type="entry name" value="FabA"/>
    <property type="match status" value="1"/>
</dbReference>
<dbReference type="GO" id="GO:0016829">
    <property type="term" value="F:lyase activity"/>
    <property type="evidence" value="ECO:0007669"/>
    <property type="project" value="UniProtKB-KW"/>
</dbReference>
<protein>
    <submittedName>
        <fullName evidence="2">3-hydroxyacyl-[acyl-carrier-protein] dehydratase, FabZ form</fullName>
    </submittedName>
</protein>
<dbReference type="PANTHER" id="PTHR30272:SF1">
    <property type="entry name" value="3-HYDROXYACYL-[ACYL-CARRIER-PROTEIN] DEHYDRATASE"/>
    <property type="match status" value="1"/>
</dbReference>
<sequence>MGDDAFARIRNGTPHRFPMLLIDTVEHLSPGTGRASKQVSANEVLFERFGDAPPALPSCLLVDALGQVAILLLKGPDGEAPSVWYLGGIEAMHFHAPIPAGGVLRMEANILKRWRTTARVEVKAWLESGPAADGVMVLSQRGSKSDESR</sequence>
<evidence type="ECO:0000313" key="3">
    <source>
        <dbReference type="Proteomes" id="UP000009026"/>
    </source>
</evidence>
<proteinExistence type="predicted"/>
<dbReference type="EMBL" id="CP012109">
    <property type="protein sequence ID" value="AKQ63580.1"/>
    <property type="molecule type" value="Genomic_DNA"/>
</dbReference>
<dbReference type="Gene3D" id="3.10.129.10">
    <property type="entry name" value="Hotdog Thioesterase"/>
    <property type="match status" value="1"/>
</dbReference>
<dbReference type="eggNOG" id="COG0764">
    <property type="taxonomic scope" value="Bacteria"/>
</dbReference>
<keyword evidence="1" id="KW-0456">Lyase</keyword>
<dbReference type="Proteomes" id="UP000009026">
    <property type="component" value="Chromosome"/>
</dbReference>
<dbReference type="InterPro" id="IPR013114">
    <property type="entry name" value="FabA_FabZ"/>
</dbReference>
<dbReference type="STRING" id="1297742.A176_000492"/>
<reference evidence="2 3" key="1">
    <citation type="journal article" date="2016" name="PLoS ONE">
        <title>Complete Genome Sequence and Comparative Genomics of a Novel Myxobacterium Myxococcus hansupus.</title>
        <authorList>
            <person name="Sharma G."/>
            <person name="Narwani T."/>
            <person name="Subramanian S."/>
        </authorList>
    </citation>
    <scope>NUCLEOTIDE SEQUENCE [LARGE SCALE GENOMIC DNA]</scope>
    <source>
        <strain evidence="3">mixupus</strain>
    </source>
</reference>
<dbReference type="OrthoDB" id="9791628at2"/>
<gene>
    <name evidence="2" type="ORF">A176_000492</name>
</gene>
<evidence type="ECO:0000313" key="2">
    <source>
        <dbReference type="EMBL" id="AKQ63580.1"/>
    </source>
</evidence>
<organism evidence="2 3">
    <name type="scientific">Pseudomyxococcus hansupus</name>
    <dbReference type="NCBI Taxonomy" id="1297742"/>
    <lineage>
        <taxon>Bacteria</taxon>
        <taxon>Pseudomonadati</taxon>
        <taxon>Myxococcota</taxon>
        <taxon>Myxococcia</taxon>
        <taxon>Myxococcales</taxon>
        <taxon>Cystobacterineae</taxon>
        <taxon>Myxococcaceae</taxon>
        <taxon>Pseudomyxococcus</taxon>
    </lineage>
</organism>
<dbReference type="RefSeq" id="WP_002636975.1">
    <property type="nucleotide sequence ID" value="NZ_CP012109.1"/>
</dbReference>
<dbReference type="PATRIC" id="fig|1297742.4.peg.500"/>
<evidence type="ECO:0000256" key="1">
    <source>
        <dbReference type="ARBA" id="ARBA00023239"/>
    </source>
</evidence>